<protein>
    <recommendedName>
        <fullName evidence="2">uroporphyrinogen-III C-methyltransferase</fullName>
        <ecNumber evidence="2">2.1.1.107</ecNumber>
    </recommendedName>
</protein>
<reference evidence="10 11" key="1">
    <citation type="submission" date="2018-11" db="EMBL/GenBank/DDBJ databases">
        <title>Tabrizicola sp. isolated from sediment of alpine lake.</title>
        <authorList>
            <person name="Liu Z."/>
        </authorList>
    </citation>
    <scope>NUCLEOTIDE SEQUENCE [LARGE SCALE GENOMIC DNA]</scope>
    <source>
        <strain evidence="10 11">DRYC-M-16</strain>
    </source>
</reference>
<dbReference type="SUPFAM" id="SSF53790">
    <property type="entry name" value="Tetrapyrrole methylase"/>
    <property type="match status" value="1"/>
</dbReference>
<accession>A0ABY2KMS6</accession>
<dbReference type="GO" id="GO:0004851">
    <property type="term" value="F:uroporphyrin-III C-methyltransferase activity"/>
    <property type="evidence" value="ECO:0007669"/>
    <property type="project" value="UniProtKB-EC"/>
</dbReference>
<evidence type="ECO:0000256" key="3">
    <source>
        <dbReference type="ARBA" id="ARBA00022603"/>
    </source>
</evidence>
<dbReference type="EC" id="2.1.1.107" evidence="2"/>
<evidence type="ECO:0000313" key="11">
    <source>
        <dbReference type="Proteomes" id="UP000297741"/>
    </source>
</evidence>
<feature type="domain" description="Tetrapyrrole methylase" evidence="9">
    <location>
        <begin position="21"/>
        <end position="231"/>
    </location>
</feature>
<dbReference type="InterPro" id="IPR006366">
    <property type="entry name" value="CobA/CysG_C"/>
</dbReference>
<evidence type="ECO:0000256" key="6">
    <source>
        <dbReference type="ARBA" id="ARBA00023244"/>
    </source>
</evidence>
<dbReference type="PANTHER" id="PTHR45790:SF3">
    <property type="entry name" value="S-ADENOSYL-L-METHIONINE-DEPENDENT UROPORPHYRINOGEN III METHYLTRANSFERASE, CHLOROPLASTIC"/>
    <property type="match status" value="1"/>
</dbReference>
<dbReference type="InterPro" id="IPR050161">
    <property type="entry name" value="Siro_Cobalamin_biosynth"/>
</dbReference>
<dbReference type="PANTHER" id="PTHR45790">
    <property type="entry name" value="SIROHEME SYNTHASE-RELATED"/>
    <property type="match status" value="1"/>
</dbReference>
<keyword evidence="11" id="KW-1185">Reference proteome</keyword>
<dbReference type="RefSeq" id="WP_135429997.1">
    <property type="nucleotide sequence ID" value="NZ_RPEM01000004.1"/>
</dbReference>
<dbReference type="Pfam" id="PF00590">
    <property type="entry name" value="TP_methylase"/>
    <property type="match status" value="1"/>
</dbReference>
<evidence type="ECO:0000313" key="10">
    <source>
        <dbReference type="EMBL" id="TGD43891.1"/>
    </source>
</evidence>
<evidence type="ECO:0000256" key="2">
    <source>
        <dbReference type="ARBA" id="ARBA00012162"/>
    </source>
</evidence>
<keyword evidence="4 8" id="KW-0808">Transferase</keyword>
<dbReference type="InterPro" id="IPR014777">
    <property type="entry name" value="4pyrrole_Mease_sub1"/>
</dbReference>
<dbReference type="PROSITE" id="PS00840">
    <property type="entry name" value="SUMT_2"/>
    <property type="match status" value="1"/>
</dbReference>
<comment type="similarity">
    <text evidence="1 8">Belongs to the precorrin methyltransferase family.</text>
</comment>
<proteinExistence type="inferred from homology"/>
<dbReference type="Gene3D" id="3.40.1010.10">
    <property type="entry name" value="Cobalt-precorrin-4 Transmethylase, Domain 1"/>
    <property type="match status" value="1"/>
</dbReference>
<comment type="caution">
    <text evidence="10">The sequence shown here is derived from an EMBL/GenBank/DDBJ whole genome shotgun (WGS) entry which is preliminary data.</text>
</comment>
<comment type="pathway">
    <text evidence="7">Porphyrin-containing compound metabolism; siroheme biosynthesis; precorrin-2 from uroporphyrinogen III: step 1/1.</text>
</comment>
<organism evidence="10 11">
    <name type="scientific">Pseudotabrizicola sediminis</name>
    <dbReference type="NCBI Taxonomy" id="2486418"/>
    <lineage>
        <taxon>Bacteria</taxon>
        <taxon>Pseudomonadati</taxon>
        <taxon>Pseudomonadota</taxon>
        <taxon>Alphaproteobacteria</taxon>
        <taxon>Rhodobacterales</taxon>
        <taxon>Paracoccaceae</taxon>
        <taxon>Pseudotabrizicola</taxon>
    </lineage>
</organism>
<gene>
    <name evidence="10" type="primary">cobA</name>
    <name evidence="10" type="ORF">EEB11_07920</name>
</gene>
<dbReference type="InterPro" id="IPR014776">
    <property type="entry name" value="4pyrrole_Mease_sub2"/>
</dbReference>
<evidence type="ECO:0000256" key="5">
    <source>
        <dbReference type="ARBA" id="ARBA00022691"/>
    </source>
</evidence>
<sequence>MSFLQNPATILPDLDKAPRGRITLVGAGPGAADHLTLRAVRCLGQADVIYYDRLVDPEVLAFARPGAECVFVGKEVGAHSWPQSRIDATIVAAALQGKHVVRLKSGDPSIFGRAGEEIAAARAHGIPIDIIPGVTAASAAAASLCQPLTLRGATDRVVLATATCCTGDMPSGVAEMARPGTSLVFYMAMKQLDALTAQLLLAGVAPGQPVTVAANISRPDERAITTTLARLSQDCAAARLRNPAIILIELAKPAGERPTAAGANAGAELVCPV</sequence>
<name>A0ABY2KMS6_9RHOB</name>
<dbReference type="NCBIfam" id="NF004790">
    <property type="entry name" value="PRK06136.1"/>
    <property type="match status" value="1"/>
</dbReference>
<keyword evidence="5" id="KW-0949">S-adenosyl-L-methionine</keyword>
<dbReference type="InterPro" id="IPR000878">
    <property type="entry name" value="4pyrrol_Mease"/>
</dbReference>
<dbReference type="InterPro" id="IPR003043">
    <property type="entry name" value="Uropor_MeTrfase_CS"/>
</dbReference>
<dbReference type="CDD" id="cd11642">
    <property type="entry name" value="SUMT"/>
    <property type="match status" value="1"/>
</dbReference>
<dbReference type="Gene3D" id="3.30.950.10">
    <property type="entry name" value="Methyltransferase, Cobalt-precorrin-4 Transmethylase, Domain 2"/>
    <property type="match status" value="1"/>
</dbReference>
<keyword evidence="3 8" id="KW-0489">Methyltransferase</keyword>
<evidence type="ECO:0000259" key="9">
    <source>
        <dbReference type="Pfam" id="PF00590"/>
    </source>
</evidence>
<evidence type="ECO:0000256" key="1">
    <source>
        <dbReference type="ARBA" id="ARBA00005879"/>
    </source>
</evidence>
<dbReference type="GO" id="GO:0032259">
    <property type="term" value="P:methylation"/>
    <property type="evidence" value="ECO:0007669"/>
    <property type="project" value="UniProtKB-KW"/>
</dbReference>
<evidence type="ECO:0000256" key="7">
    <source>
        <dbReference type="ARBA" id="ARBA00025705"/>
    </source>
</evidence>
<dbReference type="InterPro" id="IPR035996">
    <property type="entry name" value="4pyrrol_Methylase_sf"/>
</dbReference>
<evidence type="ECO:0000256" key="4">
    <source>
        <dbReference type="ARBA" id="ARBA00022679"/>
    </source>
</evidence>
<dbReference type="Proteomes" id="UP000297741">
    <property type="component" value="Unassembled WGS sequence"/>
</dbReference>
<keyword evidence="6" id="KW-0627">Porphyrin biosynthesis</keyword>
<dbReference type="NCBIfam" id="TIGR01469">
    <property type="entry name" value="cobA_cysG_Cterm"/>
    <property type="match status" value="1"/>
</dbReference>
<evidence type="ECO:0000256" key="8">
    <source>
        <dbReference type="RuleBase" id="RU003960"/>
    </source>
</evidence>
<dbReference type="EMBL" id="RPEM01000004">
    <property type="protein sequence ID" value="TGD43891.1"/>
    <property type="molecule type" value="Genomic_DNA"/>
</dbReference>